<organism evidence="2">
    <name type="scientific">viral metagenome</name>
    <dbReference type="NCBI Taxonomy" id="1070528"/>
    <lineage>
        <taxon>unclassified sequences</taxon>
        <taxon>metagenomes</taxon>
        <taxon>organismal metagenomes</taxon>
    </lineage>
</organism>
<name>A0A6C0F3W7_9ZZZZ</name>
<evidence type="ECO:0000256" key="1">
    <source>
        <dbReference type="SAM" id="Phobius"/>
    </source>
</evidence>
<reference evidence="2" key="1">
    <citation type="journal article" date="2020" name="Nature">
        <title>Giant virus diversity and host interactions through global metagenomics.</title>
        <authorList>
            <person name="Schulz F."/>
            <person name="Roux S."/>
            <person name="Paez-Espino D."/>
            <person name="Jungbluth S."/>
            <person name="Walsh D.A."/>
            <person name="Denef V.J."/>
            <person name="McMahon K.D."/>
            <person name="Konstantinidis K.T."/>
            <person name="Eloe-Fadrosh E.A."/>
            <person name="Kyrpides N.C."/>
            <person name="Woyke T."/>
        </authorList>
    </citation>
    <scope>NUCLEOTIDE SEQUENCE</scope>
    <source>
        <strain evidence="2">GVMAG-M-3300009180-1</strain>
    </source>
</reference>
<proteinExistence type="predicted"/>
<keyword evidence="1" id="KW-0472">Membrane</keyword>
<evidence type="ECO:0000313" key="2">
    <source>
        <dbReference type="EMBL" id="QHT35249.1"/>
    </source>
</evidence>
<sequence>MNLLKYINVYVLLVSIVLGFLAVYITAPEKRKIIVYPTHDNAKILQYRDKTNSCFSIVEKEVKCPANDKDIAKMPMQS</sequence>
<dbReference type="AlphaFoldDB" id="A0A6C0F3W7"/>
<keyword evidence="1" id="KW-1133">Transmembrane helix</keyword>
<accession>A0A6C0F3W7</accession>
<protein>
    <submittedName>
        <fullName evidence="2">Uncharacterized protein</fullName>
    </submittedName>
</protein>
<dbReference type="EMBL" id="MN739015">
    <property type="protein sequence ID" value="QHT35249.1"/>
    <property type="molecule type" value="Genomic_DNA"/>
</dbReference>
<feature type="transmembrane region" description="Helical" evidence="1">
    <location>
        <begin position="6"/>
        <end position="27"/>
    </location>
</feature>
<keyword evidence="1" id="KW-0812">Transmembrane</keyword>